<evidence type="ECO:0000256" key="4">
    <source>
        <dbReference type="SAM" id="MobiDB-lite"/>
    </source>
</evidence>
<evidence type="ECO:0000313" key="5">
    <source>
        <dbReference type="EMBL" id="MFC0679212.1"/>
    </source>
</evidence>
<comment type="pathway">
    <text evidence="1">Biopolymer metabolism; poly-(R)-3-hydroxybutanoate biosynthesis.</text>
</comment>
<evidence type="ECO:0000256" key="1">
    <source>
        <dbReference type="ARBA" id="ARBA00004683"/>
    </source>
</evidence>
<dbReference type="Pfam" id="PF09712">
    <property type="entry name" value="PHA_synth_III_E"/>
    <property type="match status" value="1"/>
</dbReference>
<dbReference type="Proteomes" id="UP001589896">
    <property type="component" value="Unassembled WGS sequence"/>
</dbReference>
<dbReference type="EMBL" id="JBHLTG010000003">
    <property type="protein sequence ID" value="MFC0679212.1"/>
    <property type="molecule type" value="Genomic_DNA"/>
</dbReference>
<evidence type="ECO:0000313" key="6">
    <source>
        <dbReference type="Proteomes" id="UP001589896"/>
    </source>
</evidence>
<evidence type="ECO:0000256" key="3">
    <source>
        <dbReference type="ARBA" id="ARBA00022752"/>
    </source>
</evidence>
<reference evidence="5 6" key="1">
    <citation type="submission" date="2024-09" db="EMBL/GenBank/DDBJ databases">
        <authorList>
            <person name="Sun Q."/>
            <person name="Mori K."/>
        </authorList>
    </citation>
    <scope>NUCLEOTIDE SEQUENCE [LARGE SCALE GENOMIC DNA]</scope>
    <source>
        <strain evidence="5 6">KCTC 23076</strain>
    </source>
</reference>
<proteinExistence type="predicted"/>
<protein>
    <recommendedName>
        <fullName evidence="2">Poly(3-hydroxyalkanoate) polymerase subunit PhaE</fullName>
    </recommendedName>
</protein>
<keyword evidence="3" id="KW-0583">PHB biosynthesis</keyword>
<dbReference type="NCBIfam" id="TIGR01834">
    <property type="entry name" value="PHA_synth_III_E"/>
    <property type="match status" value="1"/>
</dbReference>
<dbReference type="InterPro" id="IPR010123">
    <property type="entry name" value="PHA_synth_III_E"/>
</dbReference>
<keyword evidence="6" id="KW-1185">Reference proteome</keyword>
<gene>
    <name evidence="5" type="primary">phaE</name>
    <name evidence="5" type="ORF">ACFFGH_15350</name>
</gene>
<feature type="compositionally biased region" description="Low complexity" evidence="4">
    <location>
        <begin position="331"/>
        <end position="359"/>
    </location>
</feature>
<organism evidence="5 6">
    <name type="scientific">Lysobacter korlensis</name>
    <dbReference type="NCBI Taxonomy" id="553636"/>
    <lineage>
        <taxon>Bacteria</taxon>
        <taxon>Pseudomonadati</taxon>
        <taxon>Pseudomonadota</taxon>
        <taxon>Gammaproteobacteria</taxon>
        <taxon>Lysobacterales</taxon>
        <taxon>Lysobacteraceae</taxon>
        <taxon>Lysobacter</taxon>
    </lineage>
</organism>
<accession>A0ABV6RS38</accession>
<name>A0ABV6RS38_9GAMM</name>
<comment type="caution">
    <text evidence="5">The sequence shown here is derived from an EMBL/GenBank/DDBJ whole genome shotgun (WGS) entry which is preliminary data.</text>
</comment>
<dbReference type="RefSeq" id="WP_386669725.1">
    <property type="nucleotide sequence ID" value="NZ_JBHLTG010000003.1"/>
</dbReference>
<evidence type="ECO:0000256" key="2">
    <source>
        <dbReference type="ARBA" id="ARBA00019066"/>
    </source>
</evidence>
<sequence length="384" mass="41122">MQGFGAGGIGGAGTGDFNEAARQYWTAWADMMRGAGMTPAHQPAQPAWGDPNAWWAQMTGTARPEPVNPGEELMRRFREQAGGWYGQMQQLAAQFAGRDASASEIASAWKQALGGNAATAFTDVFAAMSRPGQQGMESWIAQMKPLLPALQAMQGGAPDARAWMGLPTFGFTREHQERWQQLALAQIDHQDSNRAFAELMSEAAQQAFVRFEQKLAERSEPGRQLESSRALFDLWIDAAEDAYAEIALSQRFRDTYGALVDSQMRLRASVQREIEQLGQLLGTPTRSEVDSAHRKIVQLEREMRRLRDAVASLTGGADAAPSQASGGSPNGAGKASAAKDAADSGSSDAAAVKSAAKPRAAAKDAKKAKPAKAAEAPKSGKKRS</sequence>
<feature type="region of interest" description="Disordered" evidence="4">
    <location>
        <begin position="313"/>
        <end position="384"/>
    </location>
</feature>